<dbReference type="AlphaFoldDB" id="A0A1G7HUR4"/>
<feature type="transmembrane region" description="Helical" evidence="1">
    <location>
        <begin position="76"/>
        <end position="93"/>
    </location>
</feature>
<proteinExistence type="predicted"/>
<name>A0A1G7HUR4_THETY</name>
<keyword evidence="1" id="KW-0812">Transmembrane</keyword>
<reference evidence="2 3" key="1">
    <citation type="submission" date="2016-10" db="EMBL/GenBank/DDBJ databases">
        <authorList>
            <person name="de Groot N.N."/>
        </authorList>
    </citation>
    <scope>NUCLEOTIDE SEQUENCE [LARGE SCALE GENOMIC DNA]</scope>
    <source>
        <strain evidence="2 3">DSM 569</strain>
    </source>
</reference>
<keyword evidence="1" id="KW-1133">Transmembrane helix</keyword>
<dbReference type="EMBL" id="FNBS01000002">
    <property type="protein sequence ID" value="SDF03799.1"/>
    <property type="molecule type" value="Genomic_DNA"/>
</dbReference>
<feature type="transmembrane region" description="Helical" evidence="1">
    <location>
        <begin position="55"/>
        <end position="71"/>
    </location>
</feature>
<dbReference type="Proteomes" id="UP000183404">
    <property type="component" value="Unassembled WGS sequence"/>
</dbReference>
<accession>A0A1G7HUR4</accession>
<dbReference type="PANTHER" id="PTHR35531:SF1">
    <property type="entry name" value="INNER MEMBRANE PROTEIN YBCI-RELATED"/>
    <property type="match status" value="1"/>
</dbReference>
<dbReference type="PANTHER" id="PTHR35531">
    <property type="entry name" value="INNER MEMBRANE PROTEIN YBCI-RELATED"/>
    <property type="match status" value="1"/>
</dbReference>
<evidence type="ECO:0000256" key="1">
    <source>
        <dbReference type="SAM" id="Phobius"/>
    </source>
</evidence>
<organism evidence="2 3">
    <name type="scientific">Thermoanaerobacter thermohydrosulfuricus</name>
    <name type="common">Clostridium thermohydrosulfuricum</name>
    <dbReference type="NCBI Taxonomy" id="1516"/>
    <lineage>
        <taxon>Bacteria</taxon>
        <taxon>Bacillati</taxon>
        <taxon>Bacillota</taxon>
        <taxon>Clostridia</taxon>
        <taxon>Thermoanaerobacterales</taxon>
        <taxon>Thermoanaerobacteraceae</taxon>
        <taxon>Thermoanaerobacter</taxon>
    </lineage>
</organism>
<dbReference type="Pfam" id="PF04307">
    <property type="entry name" value="YdjM"/>
    <property type="match status" value="1"/>
</dbReference>
<dbReference type="RefSeq" id="WP_074591931.1">
    <property type="nucleotide sequence ID" value="NZ_FNBS01000002.1"/>
</dbReference>
<keyword evidence="1" id="KW-0472">Membrane</keyword>
<gene>
    <name evidence="2" type="ORF">SAMN04244560_00151</name>
</gene>
<feature type="transmembrane region" description="Helical" evidence="1">
    <location>
        <begin position="162"/>
        <end position="180"/>
    </location>
</feature>
<protein>
    <submittedName>
        <fullName evidence="2">Inner membrane protein</fullName>
    </submittedName>
</protein>
<evidence type="ECO:0000313" key="3">
    <source>
        <dbReference type="Proteomes" id="UP000183404"/>
    </source>
</evidence>
<evidence type="ECO:0000313" key="2">
    <source>
        <dbReference type="EMBL" id="SDF03799.1"/>
    </source>
</evidence>
<dbReference type="InterPro" id="IPR007404">
    <property type="entry name" value="YdjM-like"/>
</dbReference>
<sequence>MLGRTHMAIALTATALTIKDPAQLPVSLAVAAASSLLPDVDTPEGLLRYQLNKYTGILTFPALIAAGYFLFKYRYFSLLSLMLYLIYIIFAFIGPHRGFTHSIAGFGLFAFILFISDKAIILPAMIGYSTHLVADLFTPSGIPLFYPCSKSFKIPLIRTGSLLDLLTGLAFGIVFVAVLLQKFI</sequence>